<keyword evidence="2" id="KW-0067">ATP-binding</keyword>
<dbReference type="PANTHER" id="PTHR47957">
    <property type="entry name" value="ATP-DEPENDENT HELICASE HRQ1"/>
    <property type="match status" value="1"/>
</dbReference>
<dbReference type="InterPro" id="IPR055227">
    <property type="entry name" value="HRQ1_WHD"/>
</dbReference>
<dbReference type="SUPFAM" id="SSF53098">
    <property type="entry name" value="Ribonuclease H-like"/>
    <property type="match status" value="1"/>
</dbReference>
<keyword evidence="1" id="KW-0547">Nucleotide-binding</keyword>
<dbReference type="Pfam" id="PF00270">
    <property type="entry name" value="DEAD"/>
    <property type="match status" value="1"/>
</dbReference>
<dbReference type="InterPro" id="IPR018973">
    <property type="entry name" value="MZB"/>
</dbReference>
<keyword evidence="5" id="KW-0378">Hydrolase</keyword>
<dbReference type="InterPro" id="IPR012337">
    <property type="entry name" value="RNaseH-like_sf"/>
</dbReference>
<evidence type="ECO:0000256" key="1">
    <source>
        <dbReference type="ARBA" id="ARBA00022741"/>
    </source>
</evidence>
<dbReference type="InterPro" id="IPR001650">
    <property type="entry name" value="Helicase_C-like"/>
</dbReference>
<dbReference type="OrthoDB" id="9815222at2"/>
<dbReference type="PROSITE" id="PS51194">
    <property type="entry name" value="HELICASE_CTER"/>
    <property type="match status" value="1"/>
</dbReference>
<dbReference type="PATRIC" id="fig|1156395.6.peg.1437"/>
<feature type="domain" description="Helicase C-terminal" evidence="4">
    <location>
        <begin position="277"/>
        <end position="426"/>
    </location>
</feature>
<evidence type="ECO:0000259" key="3">
    <source>
        <dbReference type="PROSITE" id="PS51192"/>
    </source>
</evidence>
<dbReference type="GO" id="GO:0006289">
    <property type="term" value="P:nucleotide-excision repair"/>
    <property type="evidence" value="ECO:0007669"/>
    <property type="project" value="TreeGrafter"/>
</dbReference>
<sequence>MAMTPIEDLIYSIGELEELIGTVCFKKLIPASPPDLRDFNQSLLPEIKFILEQNGIYSLYSHQLEAINEIINGKNVIISTPTASGKSLIYNIPVIQSFLENKGTKALYLFPLKALQQDQLKHLTILTSALDDEDRPKVALLDGDTPQYRRRRLREQPPNILITNPDMLHLSILPYHNSWSNFLKDLEFVVIDEVHTYRGVMGSNMAWVFRRLERIANYYGKTPIYIMSSATVGNPSSLSKALIGKDVVCISKQSSPTGRRHIVFINPIQSPSLSCLKLLEMAIKRRLRTIVYTQSRKLTELLGLWINQKGSHFKRLVKVYRAGLLPEERRDIEAKLASGELLGVVSTSALELGIDIGSLDCSILLGYPGSIMATWQRWGRAGRKRQDSLVALIAHEDALDQYIMRHPETVISGAPEPAILNPENPRIMEKHIECAACELSISTSEPFYSENKTIQQTIEALTRRGKLFFSEDARTIFAGGKYPHRFVDLRGTGSKFRIVHEKDGNTIGDIDGIRALKETHPGAIYLHGGRTFRVTDLDFDLKCIKVEDFKGDYFTRPLSQKETSIIEEYESKVVFGTLIHFGKIRVREEVVGYEMRSVRGQRFLGKKELELPPQVFETEGLWLEIPDFIRENTEKAFMHFMGGIHAIEHAMIGVMPLLVLTDRSDIGGISQTIHPQVGKSTIFVYDGIPGGIGLTKEAFKKASDLIRKSLGVIESCSCELGCPGCVHSPKCGSGNRPIDKAAAISILRQIIKGKKKREEDAPRLINQAVKIPKQRVSRECDKPKLDISSIRFGVFDLETQYSAQEVGGWHLAHKMKVSCAVLYDSKEDRFLEYMEENVQDLIARLKSLDLVIGFNIKRFDYRVLSGYEDGSVFSTLPTLDLLEEVKKRLGYRLSLDHLAASTLGSKKAGNGLLALRWWKQGELEKLIRYCKEDVRLTRDLFLHGHEKGYLLFKNKAGRLVRLPVSW</sequence>
<evidence type="ECO:0000313" key="6">
    <source>
        <dbReference type="Proteomes" id="UP000093080"/>
    </source>
</evidence>
<dbReference type="Pfam" id="PF22982">
    <property type="entry name" value="WHD_HRQ1"/>
    <property type="match status" value="1"/>
</dbReference>
<dbReference type="GO" id="GO:0036297">
    <property type="term" value="P:interstrand cross-link repair"/>
    <property type="evidence" value="ECO:0007669"/>
    <property type="project" value="TreeGrafter"/>
</dbReference>
<dbReference type="STRING" id="1156395.DBT_1423"/>
<proteinExistence type="predicted"/>
<evidence type="ECO:0000259" key="4">
    <source>
        <dbReference type="PROSITE" id="PS51194"/>
    </source>
</evidence>
<dbReference type="Pfam" id="PF13482">
    <property type="entry name" value="RNase_H_2"/>
    <property type="match status" value="1"/>
</dbReference>
<dbReference type="GO" id="GO:0043138">
    <property type="term" value="F:3'-5' DNA helicase activity"/>
    <property type="evidence" value="ECO:0007669"/>
    <property type="project" value="TreeGrafter"/>
</dbReference>
<keyword evidence="5" id="KW-0347">Helicase</keyword>
<gene>
    <name evidence="5" type="ORF">DBT_1423</name>
</gene>
<feature type="domain" description="Helicase ATP-binding" evidence="3">
    <location>
        <begin position="67"/>
        <end position="250"/>
    </location>
</feature>
<dbReference type="PANTHER" id="PTHR47957:SF3">
    <property type="entry name" value="ATP-DEPENDENT HELICASE HRQ1"/>
    <property type="match status" value="1"/>
</dbReference>
<dbReference type="CDD" id="cd17923">
    <property type="entry name" value="DEXHc_Hrq1-like"/>
    <property type="match status" value="1"/>
</dbReference>
<dbReference type="GO" id="GO:0005524">
    <property type="term" value="F:ATP binding"/>
    <property type="evidence" value="ECO:0007669"/>
    <property type="project" value="UniProtKB-KW"/>
</dbReference>
<dbReference type="Gene3D" id="3.40.50.300">
    <property type="entry name" value="P-loop containing nucleotide triphosphate hydrolases"/>
    <property type="match status" value="2"/>
</dbReference>
<dbReference type="AlphaFoldDB" id="A0A1B9F5X1"/>
<name>A0A1B9F5X1_9BACT</name>
<dbReference type="Gene3D" id="3.30.420.10">
    <property type="entry name" value="Ribonuclease H-like superfamily/Ribonuclease H"/>
    <property type="match status" value="1"/>
</dbReference>
<evidence type="ECO:0000256" key="2">
    <source>
        <dbReference type="ARBA" id="ARBA00022840"/>
    </source>
</evidence>
<protein>
    <submittedName>
        <fullName evidence="5">Helicase domain protein</fullName>
    </submittedName>
</protein>
<dbReference type="GO" id="GO:0003676">
    <property type="term" value="F:nucleic acid binding"/>
    <property type="evidence" value="ECO:0007669"/>
    <property type="project" value="InterPro"/>
</dbReference>
<dbReference type="SUPFAM" id="SSF52540">
    <property type="entry name" value="P-loop containing nucleoside triphosphate hydrolases"/>
    <property type="match status" value="1"/>
</dbReference>
<evidence type="ECO:0000313" key="5">
    <source>
        <dbReference type="EMBL" id="OCC15300.1"/>
    </source>
</evidence>
<dbReference type="Pfam" id="PF00271">
    <property type="entry name" value="Helicase_C"/>
    <property type="match status" value="1"/>
</dbReference>
<organism evidence="5 6">
    <name type="scientific">Dissulfuribacter thermophilus</name>
    <dbReference type="NCBI Taxonomy" id="1156395"/>
    <lineage>
        <taxon>Bacteria</taxon>
        <taxon>Pseudomonadati</taxon>
        <taxon>Thermodesulfobacteriota</taxon>
        <taxon>Dissulfuribacteria</taxon>
        <taxon>Dissulfuribacterales</taxon>
        <taxon>Dissulfuribacteraceae</taxon>
        <taxon>Dissulfuribacter</taxon>
    </lineage>
</organism>
<dbReference type="InterPro" id="IPR038720">
    <property type="entry name" value="YprB_RNase_H-like_dom"/>
</dbReference>
<dbReference type="InterPro" id="IPR014001">
    <property type="entry name" value="Helicase_ATP-bd"/>
</dbReference>
<reference evidence="5 6" key="1">
    <citation type="submission" date="2016-06" db="EMBL/GenBank/DDBJ databases">
        <title>Respiratory ammonification of nitrate coupled to the oxidation of elemental sulfur in deep-sea autotrophic thermophilic bacteria.</title>
        <authorList>
            <person name="Slobodkina G.B."/>
            <person name="Mardanov A.V."/>
            <person name="Ravin N.V."/>
            <person name="Frolova A.A."/>
            <person name="Viryasiv M.B."/>
            <person name="Chernyh N.A."/>
            <person name="Bonch-Osmolovskaya E.A."/>
            <person name="Slobodkin A.I."/>
        </authorList>
    </citation>
    <scope>NUCLEOTIDE SEQUENCE [LARGE SCALE GENOMIC DNA]</scope>
    <source>
        <strain evidence="5 6">S69</strain>
    </source>
</reference>
<comment type="caution">
    <text evidence="5">The sequence shown here is derived from an EMBL/GenBank/DDBJ whole genome shotgun (WGS) entry which is preliminary data.</text>
</comment>
<dbReference type="EMBL" id="MAGO01000006">
    <property type="protein sequence ID" value="OCC15300.1"/>
    <property type="molecule type" value="Genomic_DNA"/>
</dbReference>
<accession>A0A1B9F5X1</accession>
<dbReference type="SMART" id="SM00487">
    <property type="entry name" value="DEXDc"/>
    <property type="match status" value="1"/>
</dbReference>
<keyword evidence="6" id="KW-1185">Reference proteome</keyword>
<dbReference type="CDD" id="cd18797">
    <property type="entry name" value="SF2_C_Hrq"/>
    <property type="match status" value="1"/>
</dbReference>
<dbReference type="Pfam" id="PF09369">
    <property type="entry name" value="MZB"/>
    <property type="match status" value="1"/>
</dbReference>
<dbReference type="InterPro" id="IPR036397">
    <property type="entry name" value="RNaseH_sf"/>
</dbReference>
<dbReference type="SMART" id="SM00490">
    <property type="entry name" value="HELICc"/>
    <property type="match status" value="1"/>
</dbReference>
<dbReference type="InterPro" id="IPR011545">
    <property type="entry name" value="DEAD/DEAH_box_helicase_dom"/>
</dbReference>
<dbReference type="RefSeq" id="WP_141674236.1">
    <property type="nucleotide sequence ID" value="NZ_MAGO01000006.1"/>
</dbReference>
<dbReference type="Proteomes" id="UP000093080">
    <property type="component" value="Unassembled WGS sequence"/>
</dbReference>
<dbReference type="InterPro" id="IPR027417">
    <property type="entry name" value="P-loop_NTPase"/>
</dbReference>
<dbReference type="PROSITE" id="PS51192">
    <property type="entry name" value="HELICASE_ATP_BIND_1"/>
    <property type="match status" value="1"/>
</dbReference>